<keyword evidence="4" id="KW-1003">Cell membrane</keyword>
<dbReference type="CDD" id="cd17502">
    <property type="entry name" value="MFS_Azr1_MDR_like"/>
    <property type="match status" value="1"/>
</dbReference>
<evidence type="ECO:0000256" key="1">
    <source>
        <dbReference type="ARBA" id="ARBA00004651"/>
    </source>
</evidence>
<dbReference type="Proteomes" id="UP000093355">
    <property type="component" value="Unassembled WGS sequence"/>
</dbReference>
<evidence type="ECO:0000256" key="5">
    <source>
        <dbReference type="ARBA" id="ARBA00022692"/>
    </source>
</evidence>
<evidence type="ECO:0000313" key="9">
    <source>
        <dbReference type="Proteomes" id="UP000093355"/>
    </source>
</evidence>
<dbReference type="OrthoDB" id="7375466at2"/>
<dbReference type="NCBIfam" id="TIGR00711">
    <property type="entry name" value="efflux_EmrB"/>
    <property type="match status" value="1"/>
</dbReference>
<comment type="similarity">
    <text evidence="2">Belongs to the major facilitator superfamily. TCR/Tet family.</text>
</comment>
<evidence type="ECO:0000313" key="8">
    <source>
        <dbReference type="EMBL" id="OCG72681.1"/>
    </source>
</evidence>
<keyword evidence="3" id="KW-0813">Transport</keyword>
<dbReference type="EMBL" id="LXMD01000029">
    <property type="protein sequence ID" value="OCG72681.1"/>
    <property type="molecule type" value="Genomic_DNA"/>
</dbReference>
<keyword evidence="9" id="KW-1185">Reference proteome</keyword>
<dbReference type="STRING" id="904291.A7J15_10610"/>
<dbReference type="Gene3D" id="1.20.1720.10">
    <property type="entry name" value="Multidrug resistance protein D"/>
    <property type="match status" value="1"/>
</dbReference>
<gene>
    <name evidence="8" type="ORF">A7J15_10610</name>
</gene>
<dbReference type="SUPFAM" id="SSF103473">
    <property type="entry name" value="MFS general substrate transporter"/>
    <property type="match status" value="1"/>
</dbReference>
<dbReference type="Gene3D" id="1.20.1250.20">
    <property type="entry name" value="MFS general substrate transporter like domains"/>
    <property type="match status" value="1"/>
</dbReference>
<dbReference type="Pfam" id="PF07690">
    <property type="entry name" value="MFS_1"/>
    <property type="match status" value="1"/>
</dbReference>
<evidence type="ECO:0000256" key="7">
    <source>
        <dbReference type="ARBA" id="ARBA00023136"/>
    </source>
</evidence>
<evidence type="ECO:0000256" key="3">
    <source>
        <dbReference type="ARBA" id="ARBA00022448"/>
    </source>
</evidence>
<dbReference type="InterPro" id="IPR036259">
    <property type="entry name" value="MFS_trans_sf"/>
</dbReference>
<dbReference type="InterPro" id="IPR004638">
    <property type="entry name" value="EmrB-like"/>
</dbReference>
<dbReference type="GO" id="GO:0022857">
    <property type="term" value="F:transmembrane transporter activity"/>
    <property type="evidence" value="ECO:0007669"/>
    <property type="project" value="InterPro"/>
</dbReference>
<dbReference type="InterPro" id="IPR020846">
    <property type="entry name" value="MFS_dom"/>
</dbReference>
<dbReference type="InterPro" id="IPR011701">
    <property type="entry name" value="MFS"/>
</dbReference>
<evidence type="ECO:0000256" key="4">
    <source>
        <dbReference type="ARBA" id="ARBA00022475"/>
    </source>
</evidence>
<protein>
    <submittedName>
        <fullName evidence="8">Multidrug MFS transporter</fullName>
    </submittedName>
</protein>
<accession>A0A1B9N7V3</accession>
<dbReference type="AlphaFoldDB" id="A0A1B9N7V3"/>
<comment type="subcellular location">
    <subcellularLocation>
        <location evidence="1">Cell membrane</location>
        <topology evidence="1">Multi-pass membrane protein</topology>
    </subcellularLocation>
</comment>
<dbReference type="PRINTS" id="PR01036">
    <property type="entry name" value="TCRTETB"/>
</dbReference>
<proteinExistence type="inferred from homology"/>
<organism evidence="8 9">
    <name type="scientific">Microbacterium sediminis</name>
    <dbReference type="NCBI Taxonomy" id="904291"/>
    <lineage>
        <taxon>Bacteria</taxon>
        <taxon>Bacillati</taxon>
        <taxon>Actinomycetota</taxon>
        <taxon>Actinomycetes</taxon>
        <taxon>Micrococcales</taxon>
        <taxon>Microbacteriaceae</taxon>
        <taxon>Microbacterium</taxon>
    </lineage>
</organism>
<comment type="caution">
    <text evidence="8">The sequence shown here is derived from an EMBL/GenBank/DDBJ whole genome shotgun (WGS) entry which is preliminary data.</text>
</comment>
<keyword evidence="7" id="KW-0472">Membrane</keyword>
<sequence length="574" mass="60714">MSHRQVLEALSGLLLAMFCSMMTMTVVGTSMPVIIPSLGGTQTQYTWVVTMTMLTTAISTPIWGKLADLVNRKTLMLIALSIFVLSSVGAGLTPNAEMLIAFRALQGIGGGGMQALSQILMADIISPRERGRYMGLFAGVMAIGTVGGPLLGGLLTDTVGWRWNFFVGVPLGIIAFIVLTRTLRIEPREQQKVRIDYLGIMLLSVAAGFLLVWVTNVSDYGWNSWQTYTMVSIGLVAAILFVVVERRVAEPLVPMTLFRNLTFTLSVIASIAIGLSMFGTNVYLGQYMQISRGFGPTEAGLLMLPMAIGMLGTSTIVGQFVTRFGKWKSYLVAGSILMLGAIVLLCTLAYDTPMWLVGVYMFLLGAGTGMTMQNLVLVVQNTAEAAQVGVASSGVNFFRSVGGTVGTAVMGSVMGASMTQLLTDRQADLMAEVQKLGAEGMTIAEELASGALPATRDLPEGIALIIEQVSAQAISHAFIVGIPLAIISFIAICFLPNKPLTRQTTVERLKAEKAASKTSAKTGQVATVAAGDDLTPEEEHPMLASVSEVSLAATGAIPVQGHTDGESGSGSSSR</sequence>
<evidence type="ECO:0000256" key="2">
    <source>
        <dbReference type="ARBA" id="ARBA00007520"/>
    </source>
</evidence>
<reference evidence="8 9" key="1">
    <citation type="submission" date="2016-05" db="EMBL/GenBank/DDBJ databases">
        <authorList>
            <person name="Lavstsen T."/>
            <person name="Jespersen J.S."/>
        </authorList>
    </citation>
    <scope>NUCLEOTIDE SEQUENCE [LARGE SCALE GENOMIC DNA]</scope>
    <source>
        <strain evidence="8 9">YLB-01</strain>
    </source>
</reference>
<dbReference type="PANTHER" id="PTHR23501">
    <property type="entry name" value="MAJOR FACILITATOR SUPERFAMILY"/>
    <property type="match status" value="1"/>
</dbReference>
<evidence type="ECO:0000256" key="6">
    <source>
        <dbReference type="ARBA" id="ARBA00022989"/>
    </source>
</evidence>
<dbReference type="PANTHER" id="PTHR23501:SF197">
    <property type="entry name" value="COMD"/>
    <property type="match status" value="1"/>
</dbReference>
<keyword evidence="5" id="KW-0812">Transmembrane</keyword>
<dbReference type="GO" id="GO:0005886">
    <property type="term" value="C:plasma membrane"/>
    <property type="evidence" value="ECO:0007669"/>
    <property type="project" value="UniProtKB-SubCell"/>
</dbReference>
<dbReference type="FunFam" id="1.20.1720.10:FF:000004">
    <property type="entry name" value="EmrB/QacA family drug resistance transporter"/>
    <property type="match status" value="1"/>
</dbReference>
<keyword evidence="6" id="KW-1133">Transmembrane helix</keyword>
<name>A0A1B9N7V3_9MICO</name>
<dbReference type="PROSITE" id="PS50850">
    <property type="entry name" value="MFS"/>
    <property type="match status" value="1"/>
</dbReference>